<organism evidence="1">
    <name type="scientific">Clostridium innocuum</name>
    <dbReference type="NCBI Taxonomy" id="1522"/>
    <lineage>
        <taxon>Bacteria</taxon>
        <taxon>Bacillati</taxon>
        <taxon>Bacillota</taxon>
        <taxon>Clostridia</taxon>
        <taxon>Eubacteriales</taxon>
        <taxon>Clostridiaceae</taxon>
        <taxon>Clostridium</taxon>
    </lineage>
</organism>
<gene>
    <name evidence="1" type="ORF">CILFYP12_04286</name>
</gene>
<protein>
    <recommendedName>
        <fullName evidence="2">Phage tail protein</fullName>
    </recommendedName>
</protein>
<evidence type="ECO:0008006" key="2">
    <source>
        <dbReference type="Google" id="ProtNLM"/>
    </source>
</evidence>
<dbReference type="AlphaFoldDB" id="A0A6N2XE95"/>
<reference evidence="1" key="1">
    <citation type="submission" date="2019-11" db="EMBL/GenBank/DDBJ databases">
        <authorList>
            <person name="Feng L."/>
        </authorList>
    </citation>
    <scope>NUCLEOTIDE SEQUENCE</scope>
    <source>
        <strain evidence="1">CinnocuumLFYP12</strain>
    </source>
</reference>
<accession>A0A6N2XE95</accession>
<sequence length="203" mass="22023">METVQEFRGCENLCYAMITEDSIEKYETGQVKMLAPLAEISKTTETASASKPYDNKIALIIKAEGADTITVSVPALDIATQAEIIGKDVDPATGALMDDGTVKQAYFALGYILNKTDDTKRYVWRYKCSANIPEESSKAKGADTDSSGQSLVITGINTIHKFTKKGKTQKALVVDESDNLADLKTFFNEVTTCDTLKPLASEG</sequence>
<evidence type="ECO:0000313" key="1">
    <source>
        <dbReference type="EMBL" id="VYT52453.1"/>
    </source>
</evidence>
<name>A0A6N2XE95_CLOIN</name>
<proteinExistence type="predicted"/>
<dbReference type="EMBL" id="CACRTE010000058">
    <property type="protein sequence ID" value="VYT52453.1"/>
    <property type="molecule type" value="Genomic_DNA"/>
</dbReference>
<dbReference type="RefSeq" id="WP_008729065.1">
    <property type="nucleotide sequence ID" value="NZ_BAABXQ010000006.1"/>
</dbReference>